<feature type="transmembrane region" description="Helical" evidence="2">
    <location>
        <begin position="76"/>
        <end position="96"/>
    </location>
</feature>
<keyword evidence="4" id="KW-0482">Metalloprotease</keyword>
<dbReference type="RefSeq" id="WP_134520251.1">
    <property type="nucleotide sequence ID" value="NZ_SOHE01000060.1"/>
</dbReference>
<reference evidence="4 5" key="1">
    <citation type="submission" date="2019-03" db="EMBL/GenBank/DDBJ databases">
        <title>Genomics of glacier-inhabiting Cryobacterium strains.</title>
        <authorList>
            <person name="Liu Q."/>
            <person name="Xin Y.-H."/>
        </authorList>
    </citation>
    <scope>NUCLEOTIDE SEQUENCE [LARGE SCALE GENOMIC DNA]</scope>
    <source>
        <strain evidence="4 5">Hh14</strain>
    </source>
</reference>
<feature type="transmembrane region" description="Helical" evidence="2">
    <location>
        <begin position="43"/>
        <end position="64"/>
    </location>
</feature>
<keyword evidence="2" id="KW-1133">Transmembrane helix</keyword>
<dbReference type="GO" id="GO:0004175">
    <property type="term" value="F:endopeptidase activity"/>
    <property type="evidence" value="ECO:0007669"/>
    <property type="project" value="UniProtKB-ARBA"/>
</dbReference>
<dbReference type="EMBL" id="SOHE01000060">
    <property type="protein sequence ID" value="TFD47742.1"/>
    <property type="molecule type" value="Genomic_DNA"/>
</dbReference>
<evidence type="ECO:0000313" key="4">
    <source>
        <dbReference type="EMBL" id="TFD47742.1"/>
    </source>
</evidence>
<dbReference type="OrthoDB" id="3693644at2"/>
<feature type="transmembrane region" description="Helical" evidence="2">
    <location>
        <begin position="272"/>
        <end position="295"/>
    </location>
</feature>
<evidence type="ECO:0000256" key="2">
    <source>
        <dbReference type="SAM" id="Phobius"/>
    </source>
</evidence>
<dbReference type="GO" id="GO:0008237">
    <property type="term" value="F:metallopeptidase activity"/>
    <property type="evidence" value="ECO:0007669"/>
    <property type="project" value="UniProtKB-KW"/>
</dbReference>
<keyword evidence="2" id="KW-0812">Transmembrane</keyword>
<feature type="transmembrane region" description="Helical" evidence="2">
    <location>
        <begin position="307"/>
        <end position="328"/>
    </location>
</feature>
<feature type="transmembrane region" description="Helical" evidence="2">
    <location>
        <begin position="120"/>
        <end position="144"/>
    </location>
</feature>
<feature type="transmembrane region" description="Helical" evidence="2">
    <location>
        <begin position="246"/>
        <end position="265"/>
    </location>
</feature>
<dbReference type="PANTHER" id="PTHR35797:SF1">
    <property type="entry name" value="PROTEASE"/>
    <property type="match status" value="1"/>
</dbReference>
<name>A0A4R8ZVX3_9MICO</name>
<gene>
    <name evidence="4" type="ORF">E3T55_14350</name>
</gene>
<feature type="region of interest" description="Disordered" evidence="1">
    <location>
        <begin position="1"/>
        <end position="26"/>
    </location>
</feature>
<keyword evidence="2" id="KW-0472">Membrane</keyword>
<comment type="caution">
    <text evidence="4">The sequence shown here is derived from an EMBL/GenBank/DDBJ whole genome shotgun (WGS) entry which is preliminary data.</text>
</comment>
<feature type="transmembrane region" description="Helical" evidence="2">
    <location>
        <begin position="205"/>
        <end position="226"/>
    </location>
</feature>
<proteinExistence type="predicted"/>
<keyword evidence="5" id="KW-1185">Reference proteome</keyword>
<feature type="compositionally biased region" description="Low complexity" evidence="1">
    <location>
        <begin position="1"/>
        <end position="18"/>
    </location>
</feature>
<evidence type="ECO:0000313" key="5">
    <source>
        <dbReference type="Proteomes" id="UP000297447"/>
    </source>
</evidence>
<dbReference type="GO" id="GO:0006508">
    <property type="term" value="P:proteolysis"/>
    <property type="evidence" value="ECO:0007669"/>
    <property type="project" value="UniProtKB-KW"/>
</dbReference>
<dbReference type="InterPro" id="IPR003675">
    <property type="entry name" value="Rce1/LyrA-like_dom"/>
</dbReference>
<feature type="transmembrane region" description="Helical" evidence="2">
    <location>
        <begin position="171"/>
        <end position="193"/>
    </location>
</feature>
<feature type="domain" description="CAAX prenyl protease 2/Lysostaphin resistance protein A-like" evidence="3">
    <location>
        <begin position="182"/>
        <end position="284"/>
    </location>
</feature>
<dbReference type="AlphaFoldDB" id="A0A4R8ZVX3"/>
<keyword evidence="4" id="KW-0645">Protease</keyword>
<dbReference type="PANTHER" id="PTHR35797">
    <property type="entry name" value="PROTEASE-RELATED"/>
    <property type="match status" value="1"/>
</dbReference>
<accession>A0A4R8ZVX3</accession>
<evidence type="ECO:0000259" key="3">
    <source>
        <dbReference type="Pfam" id="PF02517"/>
    </source>
</evidence>
<evidence type="ECO:0000256" key="1">
    <source>
        <dbReference type="SAM" id="MobiDB-lite"/>
    </source>
</evidence>
<organism evidence="4 5">
    <name type="scientific">Cryobacterium frigoriphilum</name>
    <dbReference type="NCBI Taxonomy" id="1259150"/>
    <lineage>
        <taxon>Bacteria</taxon>
        <taxon>Bacillati</taxon>
        <taxon>Actinomycetota</taxon>
        <taxon>Actinomycetes</taxon>
        <taxon>Micrococcales</taxon>
        <taxon>Microbacteriaceae</taxon>
        <taxon>Cryobacterium</taxon>
    </lineage>
</organism>
<dbReference type="InterPro" id="IPR042150">
    <property type="entry name" value="MmRce1-like"/>
</dbReference>
<protein>
    <submittedName>
        <fullName evidence="4">CPBP family intramembrane metalloprotease</fullName>
    </submittedName>
</protein>
<dbReference type="Proteomes" id="UP000297447">
    <property type="component" value="Unassembled WGS sequence"/>
</dbReference>
<keyword evidence="4" id="KW-0378">Hydrolase</keyword>
<dbReference type="Pfam" id="PF02517">
    <property type="entry name" value="Rce1-like"/>
    <property type="match status" value="1"/>
</dbReference>
<sequence length="342" mass="36070">MSNRTAADDTSAARSASDTEADSRAGLSPADDGLVLDRVPWPAVLVFALLACGLAWLVALPLWLSGDGLSHPLAGLLLPAIMFTPLLATLVVLFFVQKPRPRPSSQYLGLWPLRPAKRTVWMIVAAIFGSGLLVVAGVFLAAGLDLVELDLITFSGFAAVLEAASPGGLPIPVGTVILVQLILIPFAALFNGIFALGEEIGWRGWLLPSLLPLGTWPALLVTGLLWGLWHSPLILLGYNFSQPNLLGVAMMVGGCVFYGVLLGWLRLRTGSIWPAVFAHGAFNATAGFLALVIAVGSPADPIAVGPLGWVAWIVMAAVIGVLVLTGQFRTQPSLQRRVRPVA</sequence>
<dbReference type="GO" id="GO:0080120">
    <property type="term" value="P:CAAX-box protein maturation"/>
    <property type="evidence" value="ECO:0007669"/>
    <property type="project" value="UniProtKB-ARBA"/>
</dbReference>